<keyword evidence="3" id="KW-1185">Reference proteome</keyword>
<evidence type="ECO:0000256" key="1">
    <source>
        <dbReference type="SAM" id="Phobius"/>
    </source>
</evidence>
<evidence type="ECO:0000313" key="2">
    <source>
        <dbReference type="EMBL" id="KAI9249685.1"/>
    </source>
</evidence>
<name>A0AAD5K014_9FUNG</name>
<keyword evidence="1" id="KW-1133">Transmembrane helix</keyword>
<keyword evidence="1" id="KW-0812">Transmembrane</keyword>
<feature type="transmembrane region" description="Helical" evidence="1">
    <location>
        <begin position="51"/>
        <end position="70"/>
    </location>
</feature>
<evidence type="ECO:0000313" key="3">
    <source>
        <dbReference type="Proteomes" id="UP001209540"/>
    </source>
</evidence>
<dbReference type="EMBL" id="JAIXMP010000034">
    <property type="protein sequence ID" value="KAI9249685.1"/>
    <property type="molecule type" value="Genomic_DNA"/>
</dbReference>
<reference evidence="2" key="2">
    <citation type="submission" date="2023-02" db="EMBL/GenBank/DDBJ databases">
        <authorList>
            <consortium name="DOE Joint Genome Institute"/>
            <person name="Mondo S.J."/>
            <person name="Chang Y."/>
            <person name="Wang Y."/>
            <person name="Ahrendt S."/>
            <person name="Andreopoulos W."/>
            <person name="Barry K."/>
            <person name="Beard J."/>
            <person name="Benny G.L."/>
            <person name="Blankenship S."/>
            <person name="Bonito G."/>
            <person name="Cuomo C."/>
            <person name="Desiro A."/>
            <person name="Gervers K.A."/>
            <person name="Hundley H."/>
            <person name="Kuo A."/>
            <person name="LaButti K."/>
            <person name="Lang B.F."/>
            <person name="Lipzen A."/>
            <person name="O'Donnell K."/>
            <person name="Pangilinan J."/>
            <person name="Reynolds N."/>
            <person name="Sandor L."/>
            <person name="Smith M.W."/>
            <person name="Tsang A."/>
            <person name="Grigoriev I.V."/>
            <person name="Stajich J.E."/>
            <person name="Spatafora J.W."/>
        </authorList>
    </citation>
    <scope>NUCLEOTIDE SEQUENCE</scope>
    <source>
        <strain evidence="2">RSA 2281</strain>
    </source>
</reference>
<sequence>MLLFLLSFLILFFCTTILKPYLNLSRHDITTRCQISFFFFRRFWIDGIRCFQYPLFLLRIAFPMLVILFFK</sequence>
<proteinExistence type="predicted"/>
<comment type="caution">
    <text evidence="2">The sequence shown here is derived from an EMBL/GenBank/DDBJ whole genome shotgun (WGS) entry which is preliminary data.</text>
</comment>
<accession>A0AAD5K014</accession>
<gene>
    <name evidence="2" type="ORF">BDA99DRAFT_523366</name>
</gene>
<protein>
    <submittedName>
        <fullName evidence="2">Uncharacterized protein</fullName>
    </submittedName>
</protein>
<dbReference type="Proteomes" id="UP001209540">
    <property type="component" value="Unassembled WGS sequence"/>
</dbReference>
<dbReference type="AlphaFoldDB" id="A0AAD5K014"/>
<organism evidence="2 3">
    <name type="scientific">Phascolomyces articulosus</name>
    <dbReference type="NCBI Taxonomy" id="60185"/>
    <lineage>
        <taxon>Eukaryota</taxon>
        <taxon>Fungi</taxon>
        <taxon>Fungi incertae sedis</taxon>
        <taxon>Mucoromycota</taxon>
        <taxon>Mucoromycotina</taxon>
        <taxon>Mucoromycetes</taxon>
        <taxon>Mucorales</taxon>
        <taxon>Lichtheimiaceae</taxon>
        <taxon>Phascolomyces</taxon>
    </lineage>
</organism>
<reference evidence="2" key="1">
    <citation type="journal article" date="2022" name="IScience">
        <title>Evolution of zygomycete secretomes and the origins of terrestrial fungal ecologies.</title>
        <authorList>
            <person name="Chang Y."/>
            <person name="Wang Y."/>
            <person name="Mondo S."/>
            <person name="Ahrendt S."/>
            <person name="Andreopoulos W."/>
            <person name="Barry K."/>
            <person name="Beard J."/>
            <person name="Benny G.L."/>
            <person name="Blankenship S."/>
            <person name="Bonito G."/>
            <person name="Cuomo C."/>
            <person name="Desiro A."/>
            <person name="Gervers K.A."/>
            <person name="Hundley H."/>
            <person name="Kuo A."/>
            <person name="LaButti K."/>
            <person name="Lang B.F."/>
            <person name="Lipzen A."/>
            <person name="O'Donnell K."/>
            <person name="Pangilinan J."/>
            <person name="Reynolds N."/>
            <person name="Sandor L."/>
            <person name="Smith M.E."/>
            <person name="Tsang A."/>
            <person name="Grigoriev I.V."/>
            <person name="Stajich J.E."/>
            <person name="Spatafora J.W."/>
        </authorList>
    </citation>
    <scope>NUCLEOTIDE SEQUENCE</scope>
    <source>
        <strain evidence="2">RSA 2281</strain>
    </source>
</reference>
<keyword evidence="1" id="KW-0472">Membrane</keyword>